<evidence type="ECO:0000256" key="8">
    <source>
        <dbReference type="RuleBase" id="RU366003"/>
    </source>
</evidence>
<keyword evidence="4 8" id="KW-0028">Amino-acid biosynthesis</keyword>
<dbReference type="SUPFAM" id="SSF89550">
    <property type="entry name" value="PHP domain-like"/>
    <property type="match status" value="1"/>
</dbReference>
<dbReference type="Gene3D" id="3.20.20.140">
    <property type="entry name" value="Metal-dependent hydrolases"/>
    <property type="match status" value="1"/>
</dbReference>
<evidence type="ECO:0000313" key="11">
    <source>
        <dbReference type="Proteomes" id="UP001595075"/>
    </source>
</evidence>
<gene>
    <name evidence="10" type="ORF">VTL71DRAFT_1097</name>
</gene>
<accession>A0ABR4D243</accession>
<dbReference type="NCBIfam" id="TIGR01856">
    <property type="entry name" value="hisJ_fam"/>
    <property type="match status" value="1"/>
</dbReference>
<comment type="pathway">
    <text evidence="1 8">Amino-acid biosynthesis; L-histidine biosynthesis; L-histidine from 5-phospho-alpha-D-ribose 1-diphosphate: step 8/9.</text>
</comment>
<evidence type="ECO:0000256" key="4">
    <source>
        <dbReference type="ARBA" id="ARBA00022605"/>
    </source>
</evidence>
<dbReference type="CDD" id="cd12110">
    <property type="entry name" value="PHP_HisPPase_Hisj_like"/>
    <property type="match status" value="1"/>
</dbReference>
<dbReference type="InterPro" id="IPR004013">
    <property type="entry name" value="PHP_dom"/>
</dbReference>
<comment type="caution">
    <text evidence="10">The sequence shown here is derived from an EMBL/GenBank/DDBJ whole genome shotgun (WGS) entry which is preliminary data.</text>
</comment>
<dbReference type="InterPro" id="IPR016195">
    <property type="entry name" value="Pol/histidinol_Pase-like"/>
</dbReference>
<evidence type="ECO:0000256" key="3">
    <source>
        <dbReference type="ARBA" id="ARBA00013085"/>
    </source>
</evidence>
<proteinExistence type="inferred from homology"/>
<evidence type="ECO:0000313" key="10">
    <source>
        <dbReference type="EMBL" id="KAL2076154.1"/>
    </source>
</evidence>
<dbReference type="Proteomes" id="UP001595075">
    <property type="component" value="Unassembled WGS sequence"/>
</dbReference>
<dbReference type="Pfam" id="PF02811">
    <property type="entry name" value="PHP"/>
    <property type="match status" value="1"/>
</dbReference>
<organism evidence="10 11">
    <name type="scientific">Oculimacula yallundae</name>
    <dbReference type="NCBI Taxonomy" id="86028"/>
    <lineage>
        <taxon>Eukaryota</taxon>
        <taxon>Fungi</taxon>
        <taxon>Dikarya</taxon>
        <taxon>Ascomycota</taxon>
        <taxon>Pezizomycotina</taxon>
        <taxon>Leotiomycetes</taxon>
        <taxon>Helotiales</taxon>
        <taxon>Ploettnerulaceae</taxon>
        <taxon>Oculimacula</taxon>
    </lineage>
</organism>
<keyword evidence="11" id="KW-1185">Reference proteome</keyword>
<dbReference type="EMBL" id="JAZHXI010000001">
    <property type="protein sequence ID" value="KAL2076154.1"/>
    <property type="molecule type" value="Genomic_DNA"/>
</dbReference>
<feature type="domain" description="PHP" evidence="9">
    <location>
        <begin position="5"/>
        <end position="216"/>
    </location>
</feature>
<name>A0ABR4D243_9HELO</name>
<protein>
    <recommendedName>
        <fullName evidence="3 8">Histidinol-phosphatase</fullName>
        <shortName evidence="8">HolPase</shortName>
        <ecNumber evidence="3 8">3.1.3.15</ecNumber>
    </recommendedName>
</protein>
<dbReference type="InterPro" id="IPR010140">
    <property type="entry name" value="Histidinol_P_phosphatase_HisJ"/>
</dbReference>
<reference evidence="10 11" key="1">
    <citation type="journal article" date="2024" name="Commun. Biol.">
        <title>Comparative genomic analysis of thermophilic fungi reveals convergent evolutionary adaptations and gene losses.</title>
        <authorList>
            <person name="Steindorff A.S."/>
            <person name="Aguilar-Pontes M.V."/>
            <person name="Robinson A.J."/>
            <person name="Andreopoulos B."/>
            <person name="LaButti K."/>
            <person name="Kuo A."/>
            <person name="Mondo S."/>
            <person name="Riley R."/>
            <person name="Otillar R."/>
            <person name="Haridas S."/>
            <person name="Lipzen A."/>
            <person name="Grimwood J."/>
            <person name="Schmutz J."/>
            <person name="Clum A."/>
            <person name="Reid I.D."/>
            <person name="Moisan M.C."/>
            <person name="Butler G."/>
            <person name="Nguyen T.T.M."/>
            <person name="Dewar K."/>
            <person name="Conant G."/>
            <person name="Drula E."/>
            <person name="Henrissat B."/>
            <person name="Hansel C."/>
            <person name="Singer S."/>
            <person name="Hutchinson M.I."/>
            <person name="de Vries R.P."/>
            <person name="Natvig D.O."/>
            <person name="Powell A.J."/>
            <person name="Tsang A."/>
            <person name="Grigoriev I.V."/>
        </authorList>
    </citation>
    <scope>NUCLEOTIDE SEQUENCE [LARGE SCALE GENOMIC DNA]</scope>
    <source>
        <strain evidence="10 11">CBS 494.80</strain>
    </source>
</reference>
<evidence type="ECO:0000256" key="1">
    <source>
        <dbReference type="ARBA" id="ARBA00004970"/>
    </source>
</evidence>
<dbReference type="PANTHER" id="PTHR21039">
    <property type="entry name" value="HISTIDINOL PHOSPHATASE-RELATED"/>
    <property type="match status" value="1"/>
</dbReference>
<evidence type="ECO:0000256" key="6">
    <source>
        <dbReference type="ARBA" id="ARBA00023102"/>
    </source>
</evidence>
<comment type="similarity">
    <text evidence="2 8">Belongs to the PHP hydrolase family. HisK subfamily.</text>
</comment>
<keyword evidence="5 8" id="KW-0378">Hydrolase</keyword>
<keyword evidence="6 8" id="KW-0368">Histidine biosynthesis</keyword>
<evidence type="ECO:0000256" key="7">
    <source>
        <dbReference type="ARBA" id="ARBA00049158"/>
    </source>
</evidence>
<evidence type="ECO:0000259" key="9">
    <source>
        <dbReference type="Pfam" id="PF02811"/>
    </source>
</evidence>
<evidence type="ECO:0000256" key="5">
    <source>
        <dbReference type="ARBA" id="ARBA00022801"/>
    </source>
</evidence>
<sequence>MAFSMHSHSGQFCPGHAKDTLEEVIQTAISRGMQTFALTEHMPRTSDEDRYPEEIAENHDISLLLPRHEAFLVEAQRLRAKYASHISLLIGFEGEWIRPSYGPFIKELASNPVIDYFIGSVHHVHTIPIDYDTVFYAKARNAAGGTDEQLFEDYFDSQYEMLNELKPRVVGHFDLIRLLSPKPNASLKEMKGVWELVVRNLRVVVEQGGLLEINTSALRKGLDEPYPMRCVCEEFLSMGGRLTLSDDSHGIEQVGTNFERAISYLESLGVQELFTLQGKGLNGTAEVGVQRILLENVKESFKPRAN</sequence>
<evidence type="ECO:0000256" key="2">
    <source>
        <dbReference type="ARBA" id="ARBA00009152"/>
    </source>
</evidence>
<comment type="catalytic activity">
    <reaction evidence="7 8">
        <text>L-histidinol phosphate + H2O = L-histidinol + phosphate</text>
        <dbReference type="Rhea" id="RHEA:14465"/>
        <dbReference type="ChEBI" id="CHEBI:15377"/>
        <dbReference type="ChEBI" id="CHEBI:43474"/>
        <dbReference type="ChEBI" id="CHEBI:57699"/>
        <dbReference type="ChEBI" id="CHEBI:57980"/>
        <dbReference type="EC" id="3.1.3.15"/>
    </reaction>
</comment>
<dbReference type="PANTHER" id="PTHR21039:SF0">
    <property type="entry name" value="HISTIDINOL-PHOSPHATASE"/>
    <property type="match status" value="1"/>
</dbReference>
<dbReference type="EC" id="3.1.3.15" evidence="3 8"/>